<dbReference type="Pfam" id="PF08241">
    <property type="entry name" value="Methyltransf_11"/>
    <property type="match status" value="1"/>
</dbReference>
<dbReference type="CDD" id="cd02440">
    <property type="entry name" value="AdoMet_MTases"/>
    <property type="match status" value="1"/>
</dbReference>
<reference evidence="2 3" key="1">
    <citation type="submission" date="2018-08" db="EMBL/GenBank/DDBJ databases">
        <title>Acidipila sp. 4G-K13, an acidobacterium isolated from forest soil.</title>
        <authorList>
            <person name="Gao Z.-H."/>
            <person name="Qiu L.-H."/>
        </authorList>
    </citation>
    <scope>NUCLEOTIDE SEQUENCE [LARGE SCALE GENOMIC DNA]</scope>
    <source>
        <strain evidence="2 3">4G-K13</strain>
    </source>
</reference>
<evidence type="ECO:0000313" key="2">
    <source>
        <dbReference type="EMBL" id="RFU18712.1"/>
    </source>
</evidence>
<comment type="caution">
    <text evidence="2">The sequence shown here is derived from an EMBL/GenBank/DDBJ whole genome shotgun (WGS) entry which is preliminary data.</text>
</comment>
<evidence type="ECO:0000313" key="3">
    <source>
        <dbReference type="Proteomes" id="UP000264702"/>
    </source>
</evidence>
<dbReference type="InterPro" id="IPR013216">
    <property type="entry name" value="Methyltransf_11"/>
</dbReference>
<dbReference type="Gene3D" id="3.40.50.150">
    <property type="entry name" value="Vaccinia Virus protein VP39"/>
    <property type="match status" value="1"/>
</dbReference>
<dbReference type="AlphaFoldDB" id="A0A372IUV0"/>
<keyword evidence="2" id="KW-0808">Transferase</keyword>
<sequence length="208" mass="23833">MEGSIARWYEKTTRKDMNQFRLLAERIATMLPAGGDILEVAPGPGFLSIELAKGNRFRVTGLDISRTFVDLARRNAEELGVGVRFEQGNASKMPFPEKSFDFLICRAAFKNFSDPIGALQEMHRVLKPGGRALIIDLRRDTSMSEIAKYVDGLGVSALNRLFMKFVFRFSLLKRAYTMLEFERMLARIPFRNTEIRPEPVGMEIWFER</sequence>
<dbReference type="Proteomes" id="UP000264702">
    <property type="component" value="Unassembled WGS sequence"/>
</dbReference>
<dbReference type="OrthoDB" id="43862at2"/>
<accession>A0A372IUV0</accession>
<evidence type="ECO:0000259" key="1">
    <source>
        <dbReference type="Pfam" id="PF08241"/>
    </source>
</evidence>
<feature type="domain" description="Methyltransferase type 11" evidence="1">
    <location>
        <begin position="38"/>
        <end position="134"/>
    </location>
</feature>
<organism evidence="2 3">
    <name type="scientific">Paracidobacterium acidisoli</name>
    <dbReference type="NCBI Taxonomy" id="2303751"/>
    <lineage>
        <taxon>Bacteria</taxon>
        <taxon>Pseudomonadati</taxon>
        <taxon>Acidobacteriota</taxon>
        <taxon>Terriglobia</taxon>
        <taxon>Terriglobales</taxon>
        <taxon>Acidobacteriaceae</taxon>
        <taxon>Paracidobacterium</taxon>
    </lineage>
</organism>
<gene>
    <name evidence="2" type="ORF">D0Y96_02075</name>
</gene>
<proteinExistence type="predicted"/>
<dbReference type="GO" id="GO:0008757">
    <property type="term" value="F:S-adenosylmethionine-dependent methyltransferase activity"/>
    <property type="evidence" value="ECO:0007669"/>
    <property type="project" value="InterPro"/>
</dbReference>
<dbReference type="GO" id="GO:0032259">
    <property type="term" value="P:methylation"/>
    <property type="evidence" value="ECO:0007669"/>
    <property type="project" value="UniProtKB-KW"/>
</dbReference>
<dbReference type="InterPro" id="IPR029063">
    <property type="entry name" value="SAM-dependent_MTases_sf"/>
</dbReference>
<dbReference type="PANTHER" id="PTHR43591">
    <property type="entry name" value="METHYLTRANSFERASE"/>
    <property type="match status" value="1"/>
</dbReference>
<keyword evidence="2" id="KW-0489">Methyltransferase</keyword>
<keyword evidence="3" id="KW-1185">Reference proteome</keyword>
<protein>
    <submittedName>
        <fullName evidence="2">Class I SAM-dependent methyltransferase</fullName>
    </submittedName>
</protein>
<dbReference type="EMBL" id="QVQT01000001">
    <property type="protein sequence ID" value="RFU18712.1"/>
    <property type="molecule type" value="Genomic_DNA"/>
</dbReference>
<name>A0A372IUV0_9BACT</name>
<dbReference type="SUPFAM" id="SSF53335">
    <property type="entry name" value="S-adenosyl-L-methionine-dependent methyltransferases"/>
    <property type="match status" value="1"/>
</dbReference>